<dbReference type="Pfam" id="PF00912">
    <property type="entry name" value="Transgly"/>
    <property type="match status" value="1"/>
</dbReference>
<dbReference type="GO" id="GO:0008360">
    <property type="term" value="P:regulation of cell shape"/>
    <property type="evidence" value="ECO:0007669"/>
    <property type="project" value="UniProtKB-KW"/>
</dbReference>
<dbReference type="GO" id="GO:0009252">
    <property type="term" value="P:peptidoglycan biosynthetic process"/>
    <property type="evidence" value="ECO:0007669"/>
    <property type="project" value="UniProtKB-KW"/>
</dbReference>
<feature type="domain" description="Glycosyl transferase family 51" evidence="17">
    <location>
        <begin position="101"/>
        <end position="274"/>
    </location>
</feature>
<evidence type="ECO:0000256" key="13">
    <source>
        <dbReference type="ARBA" id="ARBA00049902"/>
    </source>
</evidence>
<dbReference type="GO" id="GO:0006508">
    <property type="term" value="P:proteolysis"/>
    <property type="evidence" value="ECO:0007669"/>
    <property type="project" value="UniProtKB-KW"/>
</dbReference>
<evidence type="ECO:0000256" key="5">
    <source>
        <dbReference type="ARBA" id="ARBA00022676"/>
    </source>
</evidence>
<keyword evidence="15" id="KW-0812">Transmembrane</keyword>
<comment type="similarity">
    <text evidence="1">In the C-terminal section; belongs to the transpeptidase family.</text>
</comment>
<dbReference type="Pfam" id="PF00905">
    <property type="entry name" value="Transpeptidase"/>
    <property type="match status" value="1"/>
</dbReference>
<feature type="region of interest" description="Disordered" evidence="14">
    <location>
        <begin position="1"/>
        <end position="42"/>
    </location>
</feature>
<feature type="domain" description="Penicillin-binding protein transpeptidase" evidence="16">
    <location>
        <begin position="373"/>
        <end position="634"/>
    </location>
</feature>
<feature type="region of interest" description="Disordered" evidence="14">
    <location>
        <begin position="672"/>
        <end position="824"/>
    </location>
</feature>
<keyword evidence="3" id="KW-0121">Carboxypeptidase</keyword>
<keyword evidence="9" id="KW-0573">Peptidoglycan synthesis</keyword>
<evidence type="ECO:0000256" key="12">
    <source>
        <dbReference type="ARBA" id="ARBA00034000"/>
    </source>
</evidence>
<evidence type="ECO:0000256" key="15">
    <source>
        <dbReference type="SAM" id="Phobius"/>
    </source>
</evidence>
<evidence type="ECO:0000256" key="11">
    <source>
        <dbReference type="ARBA" id="ARBA00023316"/>
    </source>
</evidence>
<evidence type="ECO:0000256" key="4">
    <source>
        <dbReference type="ARBA" id="ARBA00022670"/>
    </source>
</evidence>
<keyword evidence="19" id="KW-1185">Reference proteome</keyword>
<dbReference type="PANTHER" id="PTHR32282">
    <property type="entry name" value="BINDING PROTEIN TRANSPEPTIDASE, PUTATIVE-RELATED"/>
    <property type="match status" value="1"/>
</dbReference>
<keyword evidence="6" id="KW-0808">Transferase</keyword>
<keyword evidence="5" id="KW-0328">Glycosyltransferase</keyword>
<evidence type="ECO:0000256" key="1">
    <source>
        <dbReference type="ARBA" id="ARBA00007090"/>
    </source>
</evidence>
<reference evidence="18 19" key="1">
    <citation type="submission" date="2019-11" db="EMBL/GenBank/DDBJ databases">
        <authorList>
            <person name="Yuan L."/>
        </authorList>
    </citation>
    <scope>NUCLEOTIDE SEQUENCE [LARGE SCALE GENOMIC DNA]</scope>
    <source>
        <strain evidence="18 19">TRM43335</strain>
    </source>
</reference>
<comment type="catalytic activity">
    <reaction evidence="12">
        <text>Preferential cleavage: (Ac)2-L-Lys-D-Ala-|-D-Ala. Also transpeptidation of peptidyl-alanyl moieties that are N-acyl substituents of D-alanine.</text>
        <dbReference type="EC" id="3.4.16.4"/>
    </reaction>
</comment>
<evidence type="ECO:0000256" key="7">
    <source>
        <dbReference type="ARBA" id="ARBA00022801"/>
    </source>
</evidence>
<feature type="compositionally biased region" description="Low complexity" evidence="14">
    <location>
        <begin position="685"/>
        <end position="711"/>
    </location>
</feature>
<dbReference type="Proteomes" id="UP000473014">
    <property type="component" value="Unassembled WGS sequence"/>
</dbReference>
<evidence type="ECO:0000259" key="16">
    <source>
        <dbReference type="Pfam" id="PF00905"/>
    </source>
</evidence>
<gene>
    <name evidence="18" type="ORF">F0L17_08730</name>
</gene>
<evidence type="ECO:0000313" key="19">
    <source>
        <dbReference type="Proteomes" id="UP000473014"/>
    </source>
</evidence>
<dbReference type="InterPro" id="IPR001460">
    <property type="entry name" value="PCN-bd_Tpept"/>
</dbReference>
<keyword evidence="4" id="KW-0645">Protease</keyword>
<proteinExistence type="inferred from homology"/>
<dbReference type="FunFam" id="1.10.3810.10:FF:000001">
    <property type="entry name" value="Penicillin-binding protein 1A"/>
    <property type="match status" value="1"/>
</dbReference>
<comment type="similarity">
    <text evidence="2">In the N-terminal section; belongs to the glycosyltransferase 51 family.</text>
</comment>
<dbReference type="InterPro" id="IPR001264">
    <property type="entry name" value="Glyco_trans_51"/>
</dbReference>
<feature type="compositionally biased region" description="Low complexity" evidence="14">
    <location>
        <begin position="812"/>
        <end position="824"/>
    </location>
</feature>
<keyword evidence="15" id="KW-1133">Transmembrane helix</keyword>
<dbReference type="Gene3D" id="3.40.710.10">
    <property type="entry name" value="DD-peptidase/beta-lactamase superfamily"/>
    <property type="match status" value="1"/>
</dbReference>
<keyword evidence="15" id="KW-0472">Membrane</keyword>
<keyword evidence="11" id="KW-0961">Cell wall biogenesis/degradation</keyword>
<dbReference type="GO" id="GO:0071555">
    <property type="term" value="P:cell wall organization"/>
    <property type="evidence" value="ECO:0007669"/>
    <property type="project" value="UniProtKB-KW"/>
</dbReference>
<dbReference type="SUPFAM" id="SSF56601">
    <property type="entry name" value="beta-lactamase/transpeptidase-like"/>
    <property type="match status" value="1"/>
</dbReference>
<dbReference type="OrthoDB" id="8865355at2"/>
<dbReference type="GO" id="GO:0008955">
    <property type="term" value="F:peptidoglycan glycosyltransferase activity"/>
    <property type="evidence" value="ECO:0007669"/>
    <property type="project" value="UniProtKB-EC"/>
</dbReference>
<dbReference type="GO" id="GO:0030288">
    <property type="term" value="C:outer membrane-bounded periplasmic space"/>
    <property type="evidence" value="ECO:0007669"/>
    <property type="project" value="TreeGrafter"/>
</dbReference>
<evidence type="ECO:0000256" key="3">
    <source>
        <dbReference type="ARBA" id="ARBA00022645"/>
    </source>
</evidence>
<dbReference type="GO" id="GO:0009002">
    <property type="term" value="F:serine-type D-Ala-D-Ala carboxypeptidase activity"/>
    <property type="evidence" value="ECO:0007669"/>
    <property type="project" value="UniProtKB-EC"/>
</dbReference>
<accession>A0A6G2BAV8</accession>
<name>A0A6G2BAV8_9ACTN</name>
<evidence type="ECO:0000256" key="9">
    <source>
        <dbReference type="ARBA" id="ARBA00022984"/>
    </source>
</evidence>
<dbReference type="SUPFAM" id="SSF53955">
    <property type="entry name" value="Lysozyme-like"/>
    <property type="match status" value="1"/>
</dbReference>
<feature type="region of interest" description="Disordered" evidence="14">
    <location>
        <begin position="427"/>
        <end position="461"/>
    </location>
</feature>
<dbReference type="EMBL" id="WIXO01000001">
    <property type="protein sequence ID" value="MTE19209.1"/>
    <property type="molecule type" value="Genomic_DNA"/>
</dbReference>
<feature type="transmembrane region" description="Helical" evidence="15">
    <location>
        <begin position="56"/>
        <end position="77"/>
    </location>
</feature>
<dbReference type="InterPro" id="IPR036950">
    <property type="entry name" value="PBP_transglycosylase"/>
</dbReference>
<evidence type="ECO:0000256" key="14">
    <source>
        <dbReference type="SAM" id="MobiDB-lite"/>
    </source>
</evidence>
<sequence>MVPECPTGQSTGKRHKAHPPTRSPAVMNEDPEAPNGDEQPRRAGLRRLLPTWRTTLAAGTVTVLAGAGALVAGYLLVDIPEPNSAAAAQNNVYLYADGTPLARDGEVNRQNVELSDIPETTRQAVLAAEDRDFYHQPAIDPKAMIRAGWNMLQGEGKQSGSTITQQYVKNYYLGQEQTLARKTKELFIALKLDREASKDEILTGYLNTSYFGRNAYGIQAAAHAYYGKDAGDLTTAEGAYLAALLNSPNLYDVAAHPENRDRAVARWKYVLGGMVDEGWLTPRQRDAMEFPEPNPATPPNSLSGQRGYLVEAVKQHLAANDVLTERELSQGGYRITTTIDRKKQDALVETVERELLSRLDDEREIDRYVRAGATSIDTDTGEVVAMYGGVDYTRQYVNNATRRDYQAGSTFKPIVYAAALEHRARTRGGDLIGPGTTYDGTSGRTVVGPHGPTDWRPENEDDVDYGDIPVTTAMNKSVNAVFAQMGMDVGPEKIKKTATALGLPRDTPGMSDALGAVALGTSTPSTLDLAHAYATLANHGERVDRTLVKKITHNGDPVRLPERRTEQAVSRSSADATTAVLRGVVKEGTGTAAQAAGRPAAGKTGTAEEDQAAWFAGYTPELATVVAVMGQDPKTGAHKPLYGAAGLPRVNGADFPARIWAAYTERALRGTPVQDFRLKPGKNRAPGSASPDPSDGASSPPEEDATPITGTEEPEAPGPGGSGSPGTDSDDAENDIENDAENGAADRDDGRNGHDDPAHRDARAPGTEPSPPGDAGKNPDGPAGHGGRTGTDKADDRHGTGASPTPKPPAPSAHHSPAAVAGPR</sequence>
<evidence type="ECO:0000256" key="8">
    <source>
        <dbReference type="ARBA" id="ARBA00022960"/>
    </source>
</evidence>
<dbReference type="InterPro" id="IPR050396">
    <property type="entry name" value="Glycosyltr_51/Transpeptidase"/>
</dbReference>
<evidence type="ECO:0000256" key="2">
    <source>
        <dbReference type="ARBA" id="ARBA00007739"/>
    </source>
</evidence>
<keyword evidence="10" id="KW-0511">Multifunctional enzyme</keyword>
<evidence type="ECO:0000313" key="18">
    <source>
        <dbReference type="EMBL" id="MTE19209.1"/>
    </source>
</evidence>
<dbReference type="AlphaFoldDB" id="A0A6G2BAV8"/>
<organism evidence="18 19">
    <name type="scientific">Streptomyces taklimakanensis</name>
    <dbReference type="NCBI Taxonomy" id="2569853"/>
    <lineage>
        <taxon>Bacteria</taxon>
        <taxon>Bacillati</taxon>
        <taxon>Actinomycetota</taxon>
        <taxon>Actinomycetes</taxon>
        <taxon>Kitasatosporales</taxon>
        <taxon>Streptomycetaceae</taxon>
        <taxon>Streptomyces</taxon>
    </lineage>
</organism>
<evidence type="ECO:0000259" key="17">
    <source>
        <dbReference type="Pfam" id="PF00912"/>
    </source>
</evidence>
<dbReference type="PANTHER" id="PTHR32282:SF34">
    <property type="entry name" value="PENICILLIN-BINDING PROTEIN 1A"/>
    <property type="match status" value="1"/>
</dbReference>
<dbReference type="InterPro" id="IPR023346">
    <property type="entry name" value="Lysozyme-like_dom_sf"/>
</dbReference>
<comment type="catalytic activity">
    <reaction evidence="13">
        <text>[GlcNAc-(1-&gt;4)-Mur2Ac(oyl-L-Ala-gamma-D-Glu-L-Lys-D-Ala-D-Ala)](n)-di-trans,octa-cis-undecaprenyl diphosphate + beta-D-GlcNAc-(1-&gt;4)-Mur2Ac(oyl-L-Ala-gamma-D-Glu-L-Lys-D-Ala-D-Ala)-di-trans,octa-cis-undecaprenyl diphosphate = [GlcNAc-(1-&gt;4)-Mur2Ac(oyl-L-Ala-gamma-D-Glu-L-Lys-D-Ala-D-Ala)](n+1)-di-trans,octa-cis-undecaprenyl diphosphate + di-trans,octa-cis-undecaprenyl diphosphate + H(+)</text>
        <dbReference type="Rhea" id="RHEA:23708"/>
        <dbReference type="Rhea" id="RHEA-COMP:9602"/>
        <dbReference type="Rhea" id="RHEA-COMP:9603"/>
        <dbReference type="ChEBI" id="CHEBI:15378"/>
        <dbReference type="ChEBI" id="CHEBI:58405"/>
        <dbReference type="ChEBI" id="CHEBI:60033"/>
        <dbReference type="ChEBI" id="CHEBI:78435"/>
        <dbReference type="EC" id="2.4.99.28"/>
    </reaction>
</comment>
<feature type="compositionally biased region" description="Basic and acidic residues" evidence="14">
    <location>
        <begin position="744"/>
        <end position="763"/>
    </location>
</feature>
<feature type="compositionally biased region" description="Basic and acidic residues" evidence="14">
    <location>
        <begin position="790"/>
        <end position="799"/>
    </location>
</feature>
<dbReference type="GO" id="GO:0008658">
    <property type="term" value="F:penicillin binding"/>
    <property type="evidence" value="ECO:0007669"/>
    <property type="project" value="InterPro"/>
</dbReference>
<keyword evidence="8" id="KW-0133">Cell shape</keyword>
<evidence type="ECO:0000256" key="10">
    <source>
        <dbReference type="ARBA" id="ARBA00023268"/>
    </source>
</evidence>
<comment type="caution">
    <text evidence="18">The sequence shown here is derived from an EMBL/GenBank/DDBJ whole genome shotgun (WGS) entry which is preliminary data.</text>
</comment>
<evidence type="ECO:0000256" key="6">
    <source>
        <dbReference type="ARBA" id="ARBA00022679"/>
    </source>
</evidence>
<feature type="compositionally biased region" description="Acidic residues" evidence="14">
    <location>
        <begin position="728"/>
        <end position="740"/>
    </location>
</feature>
<protein>
    <submittedName>
        <fullName evidence="18">Penicillin-binding protein</fullName>
    </submittedName>
</protein>
<dbReference type="Gene3D" id="1.10.3810.10">
    <property type="entry name" value="Biosynthetic peptidoglycan transglycosylase-like"/>
    <property type="match status" value="1"/>
</dbReference>
<dbReference type="InterPro" id="IPR012338">
    <property type="entry name" value="Beta-lactam/transpept-like"/>
</dbReference>
<keyword evidence="7" id="KW-0378">Hydrolase</keyword>